<dbReference type="CDD" id="cd00156">
    <property type="entry name" value="REC"/>
    <property type="match status" value="1"/>
</dbReference>
<dbReference type="GO" id="GO:0000160">
    <property type="term" value="P:phosphorelay signal transduction system"/>
    <property type="evidence" value="ECO:0007669"/>
    <property type="project" value="InterPro"/>
</dbReference>
<dbReference type="GO" id="GO:0003677">
    <property type="term" value="F:DNA binding"/>
    <property type="evidence" value="ECO:0007669"/>
    <property type="project" value="UniProtKB-KW"/>
</dbReference>
<name>K9WP63_9CYAN</name>
<dbReference type="KEGG" id="mic:Mic7113_5717"/>
<feature type="domain" description="Response regulatory" evidence="2">
    <location>
        <begin position="3"/>
        <end position="125"/>
    </location>
</feature>
<keyword evidence="3" id="KW-0238">DNA-binding</keyword>
<accession>K9WP63</accession>
<dbReference type="AlphaFoldDB" id="K9WP63"/>
<dbReference type="HOGENOM" id="CLU_1842237_0_0_3"/>
<dbReference type="RefSeq" id="WP_015185471.1">
    <property type="nucleotide sequence ID" value="NC_019738.1"/>
</dbReference>
<evidence type="ECO:0000313" key="4">
    <source>
        <dbReference type="Proteomes" id="UP000010471"/>
    </source>
</evidence>
<dbReference type="EMBL" id="CP003630">
    <property type="protein sequence ID" value="AFZ21342.1"/>
    <property type="molecule type" value="Genomic_DNA"/>
</dbReference>
<dbReference type="Pfam" id="PF00072">
    <property type="entry name" value="Response_reg"/>
    <property type="match status" value="1"/>
</dbReference>
<proteinExistence type="predicted"/>
<dbReference type="Gene3D" id="3.40.50.2300">
    <property type="match status" value="1"/>
</dbReference>
<reference evidence="3 4" key="1">
    <citation type="submission" date="2012-06" db="EMBL/GenBank/DDBJ databases">
        <title>Finished chromosome of genome of Microcoleus sp. PCC 7113.</title>
        <authorList>
            <consortium name="US DOE Joint Genome Institute"/>
            <person name="Gugger M."/>
            <person name="Coursin T."/>
            <person name="Rippka R."/>
            <person name="Tandeau De Marsac N."/>
            <person name="Huntemann M."/>
            <person name="Wei C.-L."/>
            <person name="Han J."/>
            <person name="Detter J.C."/>
            <person name="Han C."/>
            <person name="Tapia R."/>
            <person name="Chen A."/>
            <person name="Kyrpides N."/>
            <person name="Mavromatis K."/>
            <person name="Markowitz V."/>
            <person name="Szeto E."/>
            <person name="Ivanova N."/>
            <person name="Pagani I."/>
            <person name="Pati A."/>
            <person name="Goodwin L."/>
            <person name="Nordberg H.P."/>
            <person name="Cantor M.N."/>
            <person name="Hua S.X."/>
            <person name="Woyke T."/>
            <person name="Kerfeld C.A."/>
        </authorList>
    </citation>
    <scope>NUCLEOTIDE SEQUENCE [LARGE SCALE GENOMIC DNA]</scope>
    <source>
        <strain evidence="3 4">PCC 7113</strain>
    </source>
</reference>
<evidence type="ECO:0000313" key="3">
    <source>
        <dbReference type="EMBL" id="AFZ21342.1"/>
    </source>
</evidence>
<dbReference type="STRING" id="1173027.Mic7113_5717"/>
<dbReference type="OrthoDB" id="532465at2"/>
<sequence>MYNLAILDDNSGFCQVMECFLSNYFQVSTFTDTQIFLEGIKSQVYDLVLIDLSIIPDPEMKIHNGCELIRYLKTTMNQPPVLVLFTGWISRNPLEEGRQICPLADGFLAKDSDIEEMLQEINRLLASKQLNKTD</sequence>
<feature type="modified residue" description="4-aspartylphosphate" evidence="1">
    <location>
        <position position="51"/>
    </location>
</feature>
<evidence type="ECO:0000259" key="2">
    <source>
        <dbReference type="PROSITE" id="PS50110"/>
    </source>
</evidence>
<organism evidence="3 4">
    <name type="scientific">Allocoleopsis franciscana PCC 7113</name>
    <dbReference type="NCBI Taxonomy" id="1173027"/>
    <lineage>
        <taxon>Bacteria</taxon>
        <taxon>Bacillati</taxon>
        <taxon>Cyanobacteriota</taxon>
        <taxon>Cyanophyceae</taxon>
        <taxon>Coleofasciculales</taxon>
        <taxon>Coleofasciculaceae</taxon>
        <taxon>Allocoleopsis</taxon>
        <taxon>Allocoleopsis franciscana</taxon>
    </lineage>
</organism>
<dbReference type="eggNOG" id="COG2197">
    <property type="taxonomic scope" value="Bacteria"/>
</dbReference>
<dbReference type="Proteomes" id="UP000010471">
    <property type="component" value="Chromosome"/>
</dbReference>
<dbReference type="PROSITE" id="PS50110">
    <property type="entry name" value="RESPONSE_REGULATORY"/>
    <property type="match status" value="1"/>
</dbReference>
<protein>
    <submittedName>
        <fullName evidence="3">Response regulator with CheY-like receiver, AAA-type ATPase, and DNA-binding domains</fullName>
    </submittedName>
</protein>
<evidence type="ECO:0000256" key="1">
    <source>
        <dbReference type="PROSITE-ProRule" id="PRU00169"/>
    </source>
</evidence>
<dbReference type="InterPro" id="IPR011006">
    <property type="entry name" value="CheY-like_superfamily"/>
</dbReference>
<gene>
    <name evidence="3" type="ORF">Mic7113_5717</name>
</gene>
<dbReference type="InterPro" id="IPR001789">
    <property type="entry name" value="Sig_transdc_resp-reg_receiver"/>
</dbReference>
<keyword evidence="1" id="KW-0597">Phosphoprotein</keyword>
<dbReference type="SUPFAM" id="SSF52172">
    <property type="entry name" value="CheY-like"/>
    <property type="match status" value="1"/>
</dbReference>
<keyword evidence="4" id="KW-1185">Reference proteome</keyword>